<dbReference type="GO" id="GO:0005634">
    <property type="term" value="C:nucleus"/>
    <property type="evidence" value="ECO:0007669"/>
    <property type="project" value="UniProtKB-SubCell"/>
</dbReference>
<dbReference type="STRING" id="1220926.S2K914"/>
<dbReference type="Pfam" id="PF12874">
    <property type="entry name" value="zf-met"/>
    <property type="match status" value="2"/>
</dbReference>
<evidence type="ECO:0000313" key="10">
    <source>
        <dbReference type="Proteomes" id="UP000014254"/>
    </source>
</evidence>
<keyword evidence="6" id="KW-0539">Nucleus</keyword>
<evidence type="ECO:0000256" key="3">
    <source>
        <dbReference type="ARBA" id="ARBA00022737"/>
    </source>
</evidence>
<dbReference type="AlphaFoldDB" id="S2K914"/>
<name>S2K914_MUCC1</name>
<keyword evidence="4" id="KW-0863">Zinc-finger</keyword>
<dbReference type="GO" id="GO:0008270">
    <property type="term" value="F:zinc ion binding"/>
    <property type="evidence" value="ECO:0007669"/>
    <property type="project" value="UniProtKB-KW"/>
</dbReference>
<keyword evidence="2" id="KW-0479">Metal-binding</keyword>
<keyword evidence="3" id="KW-0677">Repeat</keyword>
<keyword evidence="10" id="KW-1185">Reference proteome</keyword>
<dbReference type="InterPro" id="IPR013087">
    <property type="entry name" value="Znf_C2H2_type"/>
</dbReference>
<feature type="domain" description="C2H2-type" evidence="8">
    <location>
        <begin position="185"/>
        <end position="206"/>
    </location>
</feature>
<reference evidence="10" key="1">
    <citation type="submission" date="2013-05" db="EMBL/GenBank/DDBJ databases">
        <title>The Genome sequence of Mucor circinelloides f. circinelloides 1006PhL.</title>
        <authorList>
            <consortium name="The Broad Institute Genomics Platform"/>
            <person name="Cuomo C."/>
            <person name="Earl A."/>
            <person name="Findley K."/>
            <person name="Lee S.C."/>
            <person name="Walker B."/>
            <person name="Young S."/>
            <person name="Zeng Q."/>
            <person name="Gargeya S."/>
            <person name="Fitzgerald M."/>
            <person name="Haas B."/>
            <person name="Abouelleil A."/>
            <person name="Allen A.W."/>
            <person name="Alvarado L."/>
            <person name="Arachchi H.M."/>
            <person name="Berlin A.M."/>
            <person name="Chapman S.B."/>
            <person name="Gainer-Dewar J."/>
            <person name="Goldberg J."/>
            <person name="Griggs A."/>
            <person name="Gujja S."/>
            <person name="Hansen M."/>
            <person name="Howarth C."/>
            <person name="Imamovic A."/>
            <person name="Ireland A."/>
            <person name="Larimer J."/>
            <person name="McCowan C."/>
            <person name="Murphy C."/>
            <person name="Pearson M."/>
            <person name="Poon T.W."/>
            <person name="Priest M."/>
            <person name="Roberts A."/>
            <person name="Saif S."/>
            <person name="Shea T."/>
            <person name="Sisk P."/>
            <person name="Sykes S."/>
            <person name="Wortman J."/>
            <person name="Nusbaum C."/>
            <person name="Birren B."/>
        </authorList>
    </citation>
    <scope>NUCLEOTIDE SEQUENCE [LARGE SCALE GENOMIC DNA]</scope>
    <source>
        <strain evidence="10">1006PhL</strain>
    </source>
</reference>
<sequence>MKLRGRKKRVLDHIKQEDRKPDPALINTTPSTVNESSAWSLNIKQEDTKNDNSLLQQDRKSARFICCEYTLNTSPINAFEEGEDYYYHCEICKRRMPNLESVLQHRNSIHNVNLKRNSMIKDINTEPNIHDPNFHCKTCKVKYAGRNEYRGHLRVVHFMILKAIAKHKILQKPILPDPDNPSLYCRSCDHTYSNKSSYKLHCQYTHGMASVKLANQRSALGVITDSYCKQCDMRLSSKECYKDHLFLIHKLDWRLIQPKPKNIMPDVDDPNFYCRVCERKLPNKRNFKIHLMRGHAIYQSAPKTTILEPDTDDPNNNCRACQKKYSTKDSYRRHLCLCLQEILDEAKRVSISLQESTLHGIRSLQYIQSKCNDRHQSP</sequence>
<feature type="domain" description="C2H2-type" evidence="8">
    <location>
        <begin position="274"/>
        <end position="295"/>
    </location>
</feature>
<feature type="compositionally biased region" description="Basic and acidic residues" evidence="7">
    <location>
        <begin position="11"/>
        <end position="22"/>
    </location>
</feature>
<comment type="subcellular location">
    <subcellularLocation>
        <location evidence="1">Nucleus</location>
    </subcellularLocation>
</comment>
<keyword evidence="5" id="KW-0862">Zinc</keyword>
<dbReference type="VEuPathDB" id="FungiDB:HMPREF1544_01182"/>
<dbReference type="InterPro" id="IPR050888">
    <property type="entry name" value="ZnF_C2H2-type_TF"/>
</dbReference>
<evidence type="ECO:0000256" key="5">
    <source>
        <dbReference type="ARBA" id="ARBA00022833"/>
    </source>
</evidence>
<proteinExistence type="predicted"/>
<evidence type="ECO:0000256" key="4">
    <source>
        <dbReference type="ARBA" id="ARBA00022771"/>
    </source>
</evidence>
<dbReference type="PANTHER" id="PTHR24406">
    <property type="entry name" value="TRANSCRIPTIONAL REPRESSOR CTCFL-RELATED"/>
    <property type="match status" value="1"/>
</dbReference>
<feature type="domain" description="C2H2-type" evidence="8">
    <location>
        <begin position="136"/>
        <end position="157"/>
    </location>
</feature>
<dbReference type="PROSITE" id="PS00028">
    <property type="entry name" value="ZINC_FINGER_C2H2_1"/>
    <property type="match status" value="4"/>
</dbReference>
<evidence type="ECO:0000256" key="2">
    <source>
        <dbReference type="ARBA" id="ARBA00022723"/>
    </source>
</evidence>
<dbReference type="eggNOG" id="ENOG502RMF7">
    <property type="taxonomic scope" value="Eukaryota"/>
</dbReference>
<evidence type="ECO:0000256" key="7">
    <source>
        <dbReference type="SAM" id="MobiDB-lite"/>
    </source>
</evidence>
<feature type="compositionally biased region" description="Basic residues" evidence="7">
    <location>
        <begin position="1"/>
        <end position="10"/>
    </location>
</feature>
<dbReference type="SMART" id="SM00355">
    <property type="entry name" value="ZnF_C2H2"/>
    <property type="match status" value="6"/>
</dbReference>
<evidence type="ECO:0000256" key="6">
    <source>
        <dbReference type="ARBA" id="ARBA00023242"/>
    </source>
</evidence>
<dbReference type="Gene3D" id="3.30.160.60">
    <property type="entry name" value="Classic Zinc Finger"/>
    <property type="match status" value="1"/>
</dbReference>
<feature type="region of interest" description="Disordered" evidence="7">
    <location>
        <begin position="1"/>
        <end position="27"/>
    </location>
</feature>
<evidence type="ECO:0000259" key="8">
    <source>
        <dbReference type="PROSITE" id="PS00028"/>
    </source>
</evidence>
<organism evidence="9 10">
    <name type="scientific">Mucor circinelloides f. circinelloides (strain 1006PhL)</name>
    <name type="common">Mucormycosis agent</name>
    <name type="synonym">Calyptromyces circinelloides</name>
    <dbReference type="NCBI Taxonomy" id="1220926"/>
    <lineage>
        <taxon>Eukaryota</taxon>
        <taxon>Fungi</taxon>
        <taxon>Fungi incertae sedis</taxon>
        <taxon>Mucoromycota</taxon>
        <taxon>Mucoromycotina</taxon>
        <taxon>Mucoromycetes</taxon>
        <taxon>Mucorales</taxon>
        <taxon>Mucorineae</taxon>
        <taxon>Mucoraceae</taxon>
        <taxon>Mucor</taxon>
    </lineage>
</organism>
<accession>S2K914</accession>
<protein>
    <recommendedName>
        <fullName evidence="8">C2H2-type domain-containing protein</fullName>
    </recommendedName>
</protein>
<dbReference type="OrthoDB" id="8117402at2759"/>
<evidence type="ECO:0000256" key="1">
    <source>
        <dbReference type="ARBA" id="ARBA00004123"/>
    </source>
</evidence>
<dbReference type="InParanoid" id="S2K914"/>
<dbReference type="Proteomes" id="UP000014254">
    <property type="component" value="Unassembled WGS sequence"/>
</dbReference>
<feature type="domain" description="C2H2-type" evidence="8">
    <location>
        <begin position="89"/>
        <end position="110"/>
    </location>
</feature>
<dbReference type="EMBL" id="KE123904">
    <property type="protein sequence ID" value="EPB91888.1"/>
    <property type="molecule type" value="Genomic_DNA"/>
</dbReference>
<evidence type="ECO:0000313" key="9">
    <source>
        <dbReference type="EMBL" id="EPB91888.1"/>
    </source>
</evidence>
<gene>
    <name evidence="9" type="ORF">HMPREF1544_01182</name>
</gene>